<keyword evidence="6" id="KW-0271">Exosome</keyword>
<dbReference type="GO" id="GO:0034475">
    <property type="term" value="P:U4 snRNA 3'-end processing"/>
    <property type="evidence" value="ECO:0007669"/>
    <property type="project" value="TreeGrafter"/>
</dbReference>
<dbReference type="GO" id="GO:0000177">
    <property type="term" value="C:cytoplasmic exosome (RNase complex)"/>
    <property type="evidence" value="ECO:0007669"/>
    <property type="project" value="TreeGrafter"/>
</dbReference>
<dbReference type="InterPro" id="IPR050590">
    <property type="entry name" value="Exosome_comp_Rrp42_subfam"/>
</dbReference>
<evidence type="ECO:0000313" key="12">
    <source>
        <dbReference type="WBParaSite" id="SMUV_0000371201-mRNA-1"/>
    </source>
</evidence>
<dbReference type="PANTHER" id="PTHR11097:SF9">
    <property type="entry name" value="EXOSOME COMPLEX COMPONENT RRP43"/>
    <property type="match status" value="1"/>
</dbReference>
<dbReference type="PANTHER" id="PTHR11097">
    <property type="entry name" value="EXOSOME COMPLEX EXONUCLEASE RIBOSOMAL RNA PROCESSING PROTEIN"/>
    <property type="match status" value="1"/>
</dbReference>
<dbReference type="Pfam" id="PF01138">
    <property type="entry name" value="RNase_PH"/>
    <property type="match status" value="1"/>
</dbReference>
<dbReference type="AlphaFoldDB" id="A0A0N5AH71"/>
<dbReference type="SUPFAM" id="SSF54211">
    <property type="entry name" value="Ribosomal protein S5 domain 2-like"/>
    <property type="match status" value="1"/>
</dbReference>
<evidence type="ECO:0000259" key="10">
    <source>
        <dbReference type="Pfam" id="PF01138"/>
    </source>
</evidence>
<evidence type="ECO:0000256" key="9">
    <source>
        <dbReference type="ARBA" id="ARBA00030617"/>
    </source>
</evidence>
<evidence type="ECO:0000256" key="3">
    <source>
        <dbReference type="ARBA" id="ARBA00006678"/>
    </source>
</evidence>
<dbReference type="GO" id="GO:0071028">
    <property type="term" value="P:nuclear mRNA surveillance"/>
    <property type="evidence" value="ECO:0007669"/>
    <property type="project" value="TreeGrafter"/>
</dbReference>
<dbReference type="InterPro" id="IPR027408">
    <property type="entry name" value="PNPase/RNase_PH_dom_sf"/>
</dbReference>
<evidence type="ECO:0000256" key="4">
    <source>
        <dbReference type="ARBA" id="ARBA00022490"/>
    </source>
</evidence>
<evidence type="ECO:0000256" key="6">
    <source>
        <dbReference type="ARBA" id="ARBA00022835"/>
    </source>
</evidence>
<comment type="similarity">
    <text evidence="3">Belongs to the RNase PH family.</text>
</comment>
<organism evidence="11 12">
    <name type="scientific">Syphacia muris</name>
    <dbReference type="NCBI Taxonomy" id="451379"/>
    <lineage>
        <taxon>Eukaryota</taxon>
        <taxon>Metazoa</taxon>
        <taxon>Ecdysozoa</taxon>
        <taxon>Nematoda</taxon>
        <taxon>Chromadorea</taxon>
        <taxon>Rhabditida</taxon>
        <taxon>Spirurina</taxon>
        <taxon>Oxyuridomorpha</taxon>
        <taxon>Oxyuroidea</taxon>
        <taxon>Oxyuridae</taxon>
        <taxon>Syphacia</taxon>
    </lineage>
</organism>
<dbReference type="GO" id="GO:0071038">
    <property type="term" value="P:TRAMP-dependent tRNA surveillance pathway"/>
    <property type="evidence" value="ECO:0007669"/>
    <property type="project" value="TreeGrafter"/>
</dbReference>
<evidence type="ECO:0000256" key="8">
    <source>
        <dbReference type="ARBA" id="ARBA00023242"/>
    </source>
</evidence>
<keyword evidence="4" id="KW-0963">Cytoplasm</keyword>
<dbReference type="InterPro" id="IPR001247">
    <property type="entry name" value="ExoRNase_PH_dom1"/>
</dbReference>
<sequence length="282" mass="30993">MSSHLLRICDPRAYFDQFIIEEVYPDGRSIHNFRPVTVQMGVAPSVAGSSVARQGGATMICKVEPMLAVMSDAPVIVPHLKAAPEISQSVLEDLEDLVCQLVNQEAFISKESLKTGDGRLTWILHLNIMILHMDGFVMDALTTCVMGALMDLSLPEISLNLDVEASLELSKIVVGKTQKVLEIADVPVSCTYLIYDLPNSESKILCDPVADLYPIASCNVIIIAGNNSKLHKIIQRGACDPELLRKMVSMAFGRQKMVAESLMKARSRHLKEKKDVSSDIID</sequence>
<dbReference type="GO" id="GO:0071035">
    <property type="term" value="P:nuclear polyadenylation-dependent rRNA catabolic process"/>
    <property type="evidence" value="ECO:0007669"/>
    <property type="project" value="TreeGrafter"/>
</dbReference>
<reference evidence="12" key="1">
    <citation type="submission" date="2017-02" db="UniProtKB">
        <authorList>
            <consortium name="WormBaseParasite"/>
        </authorList>
    </citation>
    <scope>IDENTIFICATION</scope>
</reference>
<dbReference type="InterPro" id="IPR036345">
    <property type="entry name" value="ExoRNase_PH_dom2_sf"/>
</dbReference>
<dbReference type="GO" id="GO:0000176">
    <property type="term" value="C:nuclear exosome (RNase complex)"/>
    <property type="evidence" value="ECO:0007669"/>
    <property type="project" value="TreeGrafter"/>
</dbReference>
<accession>A0A0N5AH71</accession>
<dbReference type="GO" id="GO:0016075">
    <property type="term" value="P:rRNA catabolic process"/>
    <property type="evidence" value="ECO:0007669"/>
    <property type="project" value="TreeGrafter"/>
</dbReference>
<feature type="domain" description="Exoribonuclease phosphorolytic" evidence="10">
    <location>
        <begin position="33"/>
        <end position="155"/>
    </location>
</feature>
<dbReference type="Proteomes" id="UP000046393">
    <property type="component" value="Unplaced"/>
</dbReference>
<protein>
    <recommendedName>
        <fullName evidence="9">Ribosomal RNA-processing protein 43</fullName>
    </recommendedName>
</protein>
<evidence type="ECO:0000256" key="1">
    <source>
        <dbReference type="ARBA" id="ARBA00004496"/>
    </source>
</evidence>
<dbReference type="WBParaSite" id="SMUV_0000371201-mRNA-1">
    <property type="protein sequence ID" value="SMUV_0000371201-mRNA-1"/>
    <property type="gene ID" value="SMUV_0000371201"/>
</dbReference>
<dbReference type="GO" id="GO:0000467">
    <property type="term" value="P:exonucleolytic trimming to generate mature 3'-end of 5.8S rRNA from tricistronic rRNA transcript (SSU-rRNA, 5.8S rRNA, LSU-rRNA)"/>
    <property type="evidence" value="ECO:0007669"/>
    <property type="project" value="TreeGrafter"/>
</dbReference>
<dbReference type="GO" id="GO:0034476">
    <property type="term" value="P:U5 snRNA 3'-end processing"/>
    <property type="evidence" value="ECO:0007669"/>
    <property type="project" value="TreeGrafter"/>
</dbReference>
<dbReference type="GO" id="GO:0005730">
    <property type="term" value="C:nucleolus"/>
    <property type="evidence" value="ECO:0007669"/>
    <property type="project" value="UniProtKB-SubCell"/>
</dbReference>
<evidence type="ECO:0000313" key="11">
    <source>
        <dbReference type="Proteomes" id="UP000046393"/>
    </source>
</evidence>
<keyword evidence="5" id="KW-0698">rRNA processing</keyword>
<dbReference type="Gene3D" id="3.30.230.70">
    <property type="entry name" value="GHMP Kinase, N-terminal domain"/>
    <property type="match status" value="1"/>
</dbReference>
<evidence type="ECO:0000256" key="7">
    <source>
        <dbReference type="ARBA" id="ARBA00022884"/>
    </source>
</evidence>
<dbReference type="InterPro" id="IPR020568">
    <property type="entry name" value="Ribosomal_Su5_D2-typ_SF"/>
</dbReference>
<comment type="subcellular location">
    <subcellularLocation>
        <location evidence="1">Cytoplasm</location>
    </subcellularLocation>
    <subcellularLocation>
        <location evidence="2">Nucleus</location>
        <location evidence="2">Nucleolus</location>
    </subcellularLocation>
</comment>
<proteinExistence type="inferred from homology"/>
<dbReference type="GO" id="GO:0034473">
    <property type="term" value="P:U1 snRNA 3'-end processing"/>
    <property type="evidence" value="ECO:0007669"/>
    <property type="project" value="TreeGrafter"/>
</dbReference>
<keyword evidence="11" id="KW-1185">Reference proteome</keyword>
<evidence type="ECO:0000256" key="2">
    <source>
        <dbReference type="ARBA" id="ARBA00004604"/>
    </source>
</evidence>
<keyword evidence="7" id="KW-0694">RNA-binding</keyword>
<keyword evidence="8" id="KW-0539">Nucleus</keyword>
<name>A0A0N5AH71_9BILA</name>
<dbReference type="STRING" id="451379.A0A0N5AH71"/>
<dbReference type="SUPFAM" id="SSF55666">
    <property type="entry name" value="Ribonuclease PH domain 2-like"/>
    <property type="match status" value="1"/>
</dbReference>
<dbReference type="GO" id="GO:0035925">
    <property type="term" value="F:mRNA 3'-UTR AU-rich region binding"/>
    <property type="evidence" value="ECO:0007669"/>
    <property type="project" value="TreeGrafter"/>
</dbReference>
<evidence type="ECO:0000256" key="5">
    <source>
        <dbReference type="ARBA" id="ARBA00022552"/>
    </source>
</evidence>